<dbReference type="HOGENOM" id="CLU_758192_0_0_9"/>
<dbReference type="AlphaFoldDB" id="U4TR94"/>
<dbReference type="RefSeq" id="WP_022530282.1">
    <property type="nucleotide sequence ID" value="NZ_KI271598.1"/>
</dbReference>
<dbReference type="EMBL" id="KI271598">
    <property type="protein sequence ID" value="ERL64408.1"/>
    <property type="molecule type" value="Genomic_DNA"/>
</dbReference>
<dbReference type="STRING" id="1231336.L248_0950"/>
<name>U4TR94_9LACO</name>
<accession>U4TR94</accession>
<dbReference type="eggNOG" id="ENOG5030A3Y">
    <property type="taxonomic scope" value="Bacteria"/>
</dbReference>
<sequence length="357" mass="39556">MMITSIILKMTGFFGPAETLSAEITADTVTARLTNGTSHAEKTVAQTLRGADAQAWQQRLATIAIDQWQDDYPQDPTGMIMDGTQWTLAVAWADGRTRQMSGDNVFPAGWDDLTDLLQQAALAPNGHILPPQRWQFDFVRFADLNLPHFHGDTEQIQHSKIYQQTILIDPARHTLQLRTAFPDSRPSHTTTYTDAHLVDALVPAVSDAVQGLGQLTTTKLDTTDYPAAAFGIVLTYQDDDQIIVQTDADDTEMLAFWRDLERLVDRAITLAHHEDDREWHQFGPFPEYYVQVAFSDGGKAYTYKTDIPDLAINDQVTVPVGANDHQLIGTIVAISDTLPPNLTIPADAIKSISGKNE</sequence>
<dbReference type="Proteomes" id="UP000030647">
    <property type="component" value="Unassembled WGS sequence"/>
</dbReference>
<evidence type="ECO:0000313" key="1">
    <source>
        <dbReference type="EMBL" id="ERL64408.1"/>
    </source>
</evidence>
<organism evidence="1 2">
    <name type="scientific">Schleiferilactobacillus shenzhenensis LY-73</name>
    <dbReference type="NCBI Taxonomy" id="1231336"/>
    <lineage>
        <taxon>Bacteria</taxon>
        <taxon>Bacillati</taxon>
        <taxon>Bacillota</taxon>
        <taxon>Bacilli</taxon>
        <taxon>Lactobacillales</taxon>
        <taxon>Lactobacillaceae</taxon>
        <taxon>Schleiferilactobacillus</taxon>
    </lineage>
</organism>
<keyword evidence="2" id="KW-1185">Reference proteome</keyword>
<reference evidence="2" key="1">
    <citation type="journal article" date="2013" name="Genome Announc.">
        <title>Whole-Genome Sequencing of Lactobacillus shenzhenensis Strain LY-73T.</title>
        <authorList>
            <person name="Lin Z."/>
            <person name="Liu Z."/>
            <person name="Yang R."/>
            <person name="Zou Y."/>
            <person name="Wan D."/>
            <person name="Chen J."/>
            <person name="Guo M."/>
            <person name="Zhao J."/>
            <person name="Fang C."/>
            <person name="Yang R."/>
            <person name="Liu F."/>
        </authorList>
    </citation>
    <scope>NUCLEOTIDE SEQUENCE [LARGE SCALE GENOMIC DNA]</scope>
    <source>
        <strain evidence="2">LY-73</strain>
    </source>
</reference>
<proteinExistence type="predicted"/>
<protein>
    <submittedName>
        <fullName evidence="1">Uncharacterized protein</fullName>
    </submittedName>
</protein>
<evidence type="ECO:0000313" key="2">
    <source>
        <dbReference type="Proteomes" id="UP000030647"/>
    </source>
</evidence>
<gene>
    <name evidence="1" type="ORF">L248_0950</name>
</gene>